<organism evidence="2 3">
    <name type="scientific">Eumeta variegata</name>
    <name type="common">Bagworm moth</name>
    <name type="synonym">Eumeta japonica</name>
    <dbReference type="NCBI Taxonomy" id="151549"/>
    <lineage>
        <taxon>Eukaryota</taxon>
        <taxon>Metazoa</taxon>
        <taxon>Ecdysozoa</taxon>
        <taxon>Arthropoda</taxon>
        <taxon>Hexapoda</taxon>
        <taxon>Insecta</taxon>
        <taxon>Pterygota</taxon>
        <taxon>Neoptera</taxon>
        <taxon>Endopterygota</taxon>
        <taxon>Lepidoptera</taxon>
        <taxon>Glossata</taxon>
        <taxon>Ditrysia</taxon>
        <taxon>Tineoidea</taxon>
        <taxon>Psychidae</taxon>
        <taxon>Oiketicinae</taxon>
        <taxon>Eumeta</taxon>
    </lineage>
</organism>
<feature type="transmembrane region" description="Helical" evidence="1">
    <location>
        <begin position="12"/>
        <end position="30"/>
    </location>
</feature>
<proteinExistence type="predicted"/>
<dbReference type="AlphaFoldDB" id="A0A4C1WXT4"/>
<sequence length="244" mass="26957">MRADVEKKSGRCGVNGKGFVVILLVAYIAVKLYETQHLQNDMCMKNQKHGHQRHTFDNQTSFLARLHDNSGPSWPIVSRMPQCGVLTSNNNVGQRGGPLRADLLIRDLNARSFCSSTSIIERGARTGSELVDYNGLCHRFKNQISSDDAGLVTDWSGGRPPAGVSKYARRYLYTSTGTVFPGRSRRAGLLARNSKAHREIYGLFDIECTQRHQEIDTATAAGCTRRARAGSAPCRRPAPAHRSL</sequence>
<protein>
    <submittedName>
        <fullName evidence="2">Uncharacterized protein</fullName>
    </submittedName>
</protein>
<dbReference type="EMBL" id="BGZK01000675">
    <property type="protein sequence ID" value="GBP55680.1"/>
    <property type="molecule type" value="Genomic_DNA"/>
</dbReference>
<evidence type="ECO:0000256" key="1">
    <source>
        <dbReference type="SAM" id="Phobius"/>
    </source>
</evidence>
<evidence type="ECO:0000313" key="3">
    <source>
        <dbReference type="Proteomes" id="UP000299102"/>
    </source>
</evidence>
<name>A0A4C1WXT4_EUMVA</name>
<keyword evidence="1" id="KW-1133">Transmembrane helix</keyword>
<dbReference type="Proteomes" id="UP000299102">
    <property type="component" value="Unassembled WGS sequence"/>
</dbReference>
<keyword evidence="3" id="KW-1185">Reference proteome</keyword>
<gene>
    <name evidence="2" type="ORF">EVAR_18971_1</name>
</gene>
<accession>A0A4C1WXT4</accession>
<keyword evidence="1" id="KW-0472">Membrane</keyword>
<comment type="caution">
    <text evidence="2">The sequence shown here is derived from an EMBL/GenBank/DDBJ whole genome shotgun (WGS) entry which is preliminary data.</text>
</comment>
<keyword evidence="1" id="KW-0812">Transmembrane</keyword>
<reference evidence="2 3" key="1">
    <citation type="journal article" date="2019" name="Commun. Biol.">
        <title>The bagworm genome reveals a unique fibroin gene that provides high tensile strength.</title>
        <authorList>
            <person name="Kono N."/>
            <person name="Nakamura H."/>
            <person name="Ohtoshi R."/>
            <person name="Tomita M."/>
            <person name="Numata K."/>
            <person name="Arakawa K."/>
        </authorList>
    </citation>
    <scope>NUCLEOTIDE SEQUENCE [LARGE SCALE GENOMIC DNA]</scope>
</reference>
<evidence type="ECO:0000313" key="2">
    <source>
        <dbReference type="EMBL" id="GBP55680.1"/>
    </source>
</evidence>